<proteinExistence type="predicted"/>
<dbReference type="Gene3D" id="1.20.140.10">
    <property type="entry name" value="Butyryl-CoA Dehydrogenase, subunit A, domain 3"/>
    <property type="match status" value="1"/>
</dbReference>
<dbReference type="GO" id="GO:0016627">
    <property type="term" value="F:oxidoreductase activity, acting on the CH-CH group of donors"/>
    <property type="evidence" value="ECO:0007669"/>
    <property type="project" value="InterPro"/>
</dbReference>
<evidence type="ECO:0000256" key="1">
    <source>
        <dbReference type="ARBA" id="ARBA00022630"/>
    </source>
</evidence>
<dbReference type="Proteomes" id="UP000554235">
    <property type="component" value="Unassembled WGS sequence"/>
</dbReference>
<dbReference type="InterPro" id="IPR036250">
    <property type="entry name" value="AcylCo_DH-like_C"/>
</dbReference>
<reference evidence="3 4" key="1">
    <citation type="submission" date="2020-01" db="EMBL/GenBank/DDBJ databases">
        <title>Identification and distribution of gene clusters putatively required for synthesis of sphingolipid metabolism inhibitors in phylogenetically diverse species of the filamentous fungus Fusarium.</title>
        <authorList>
            <person name="Kim H.-S."/>
            <person name="Busman M."/>
            <person name="Brown D.W."/>
            <person name="Divon H."/>
            <person name="Uhlig S."/>
            <person name="Proctor R.H."/>
        </authorList>
    </citation>
    <scope>NUCLEOTIDE SEQUENCE [LARGE SCALE GENOMIC DNA]</scope>
    <source>
        <strain evidence="3 4">NRRL 20459</strain>
    </source>
</reference>
<dbReference type="InterPro" id="IPR009075">
    <property type="entry name" value="AcylCo_DH/oxidase_C"/>
</dbReference>
<evidence type="ECO:0000313" key="4">
    <source>
        <dbReference type="Proteomes" id="UP000554235"/>
    </source>
</evidence>
<comment type="caution">
    <text evidence="3">The sequence shown here is derived from an EMBL/GenBank/DDBJ whole genome shotgun (WGS) entry which is preliminary data.</text>
</comment>
<evidence type="ECO:0000313" key="3">
    <source>
        <dbReference type="EMBL" id="KAF4462468.1"/>
    </source>
</evidence>
<dbReference type="EMBL" id="JAADYS010001534">
    <property type="protein sequence ID" value="KAF4462468.1"/>
    <property type="molecule type" value="Genomic_DNA"/>
</dbReference>
<feature type="domain" description="Acyl-CoA dehydrogenase/oxidase C-terminal" evidence="2">
    <location>
        <begin position="111"/>
        <end position="163"/>
    </location>
</feature>
<evidence type="ECO:0000259" key="2">
    <source>
        <dbReference type="Pfam" id="PF00441"/>
    </source>
</evidence>
<gene>
    <name evidence="3" type="ORF">FALBO_10728</name>
</gene>
<protein>
    <submittedName>
        <fullName evidence="3">Acyl- dehydrogenase medium-chain specific mitochondrial</fullName>
    </submittedName>
</protein>
<dbReference type="AlphaFoldDB" id="A0A8H4P9J1"/>
<name>A0A8H4P9J1_9HYPO</name>
<accession>A0A8H4P9J1</accession>
<dbReference type="OrthoDB" id="4868266at2759"/>
<organism evidence="3 4">
    <name type="scientific">Fusarium albosuccineum</name>
    <dbReference type="NCBI Taxonomy" id="1237068"/>
    <lineage>
        <taxon>Eukaryota</taxon>
        <taxon>Fungi</taxon>
        <taxon>Dikarya</taxon>
        <taxon>Ascomycota</taxon>
        <taxon>Pezizomycotina</taxon>
        <taxon>Sordariomycetes</taxon>
        <taxon>Hypocreomycetidae</taxon>
        <taxon>Hypocreales</taxon>
        <taxon>Nectriaceae</taxon>
        <taxon>Fusarium</taxon>
        <taxon>Fusarium decemcellulare species complex</taxon>
    </lineage>
</organism>
<dbReference type="Pfam" id="PF00441">
    <property type="entry name" value="Acyl-CoA_dh_1"/>
    <property type="match status" value="1"/>
</dbReference>
<keyword evidence="4" id="KW-1185">Reference proteome</keyword>
<dbReference type="SUPFAM" id="SSF47203">
    <property type="entry name" value="Acyl-CoA dehydrogenase C-terminal domain-like"/>
    <property type="match status" value="1"/>
</dbReference>
<keyword evidence="1" id="KW-0285">Flavoprotein</keyword>
<sequence length="197" mass="21385">MEAIYDSRAWQLPAATTGGSASIFDGQQAVFLDEISCADAVAFAKAADHAGALVPRTPTNWRFKCTGDCKSPPDSCLRHLLEYASQLKTAAEGRTTAKASIPTTPGALFPVISMQAKIYATDCAVDCVVDAMKAVGMKSYAKDVSFPRLLNEAMCYPLFDGGNIGLRRRQMQRLMIEEDYEPWAATYGATVKEKGRL</sequence>